<name>A0A3R6GHZ6_9FIRM</name>
<protein>
    <submittedName>
        <fullName evidence="1">Uncharacterized protein</fullName>
    </submittedName>
</protein>
<gene>
    <name evidence="1" type="ORF">DW654_08300</name>
</gene>
<evidence type="ECO:0000313" key="2">
    <source>
        <dbReference type="Proteomes" id="UP000283701"/>
    </source>
</evidence>
<comment type="caution">
    <text evidence="1">The sequence shown here is derived from an EMBL/GenBank/DDBJ whole genome shotgun (WGS) entry which is preliminary data.</text>
</comment>
<evidence type="ECO:0000313" key="1">
    <source>
        <dbReference type="EMBL" id="RHF84558.1"/>
    </source>
</evidence>
<dbReference type="Gene3D" id="1.10.287.1120">
    <property type="entry name" value="Bipartite methylase S protein"/>
    <property type="match status" value="1"/>
</dbReference>
<organism evidence="1 2">
    <name type="scientific">Roseburia inulinivorans</name>
    <dbReference type="NCBI Taxonomy" id="360807"/>
    <lineage>
        <taxon>Bacteria</taxon>
        <taxon>Bacillati</taxon>
        <taxon>Bacillota</taxon>
        <taxon>Clostridia</taxon>
        <taxon>Lachnospirales</taxon>
        <taxon>Lachnospiraceae</taxon>
        <taxon>Roseburia</taxon>
    </lineage>
</organism>
<dbReference type="EMBL" id="QRHP01000007">
    <property type="protein sequence ID" value="RHF84558.1"/>
    <property type="molecule type" value="Genomic_DNA"/>
</dbReference>
<dbReference type="Proteomes" id="UP000283701">
    <property type="component" value="Unassembled WGS sequence"/>
</dbReference>
<proteinExistence type="predicted"/>
<dbReference type="AlphaFoldDB" id="A0A3R6GHZ6"/>
<dbReference type="RefSeq" id="WP_118203005.1">
    <property type="nucleotide sequence ID" value="NZ_QRHP01000007.1"/>
</dbReference>
<reference evidence="1 2" key="1">
    <citation type="submission" date="2018-08" db="EMBL/GenBank/DDBJ databases">
        <title>A genome reference for cultivated species of the human gut microbiota.</title>
        <authorList>
            <person name="Zou Y."/>
            <person name="Xue W."/>
            <person name="Luo G."/>
        </authorList>
    </citation>
    <scope>NUCLEOTIDE SEQUENCE [LARGE SCALE GENOMIC DNA]</scope>
    <source>
        <strain evidence="1 2">AM23-23AC</strain>
    </source>
</reference>
<dbReference type="SUPFAM" id="SSF116734">
    <property type="entry name" value="DNA methylase specificity domain"/>
    <property type="match status" value="1"/>
</dbReference>
<sequence length="195" mass="22693">MTFEAAPSSFPSSFPSGLPTDLNEQQQIVDYLDRKCGAIDRVLAVKKQQLEKLEIHERSMIYDYVTGVKRVRSDLMKAIEMKIFHGEIHQHFRERNLTDHDEKEKLSVLIKELNGNDDISEIVDMLSHKPTLRSVANNAINTKKEFATEFREFFLRILSDMLDDGKIELDSYTRFYDGWEQVSDLVYTKIKNTKA</sequence>
<accession>A0A3R6GHZ6</accession>